<sequence length="94" mass="10484">MCAVVRRKLQSNKFLMLESKSVGFKGFILTWFDAISLMDMTRLAREVKEVLDESGVGDVDIEEKGLVVMKYDHAVKSRSQTLDAVQSAGVCLLT</sequence>
<gene>
    <name evidence="1" type="ORF">LCGC14_2249240</name>
</gene>
<name>A0A0F9FFM3_9ZZZZ</name>
<organism evidence="1">
    <name type="scientific">marine sediment metagenome</name>
    <dbReference type="NCBI Taxonomy" id="412755"/>
    <lineage>
        <taxon>unclassified sequences</taxon>
        <taxon>metagenomes</taxon>
        <taxon>ecological metagenomes</taxon>
    </lineage>
</organism>
<proteinExistence type="predicted"/>
<protein>
    <submittedName>
        <fullName evidence="1">Uncharacterized protein</fullName>
    </submittedName>
</protein>
<reference evidence="1" key="1">
    <citation type="journal article" date="2015" name="Nature">
        <title>Complex archaea that bridge the gap between prokaryotes and eukaryotes.</title>
        <authorList>
            <person name="Spang A."/>
            <person name="Saw J.H."/>
            <person name="Jorgensen S.L."/>
            <person name="Zaremba-Niedzwiedzka K."/>
            <person name="Martijn J."/>
            <person name="Lind A.E."/>
            <person name="van Eijk R."/>
            <person name="Schleper C."/>
            <person name="Guy L."/>
            <person name="Ettema T.J."/>
        </authorList>
    </citation>
    <scope>NUCLEOTIDE SEQUENCE</scope>
</reference>
<comment type="caution">
    <text evidence="1">The sequence shown here is derived from an EMBL/GenBank/DDBJ whole genome shotgun (WGS) entry which is preliminary data.</text>
</comment>
<accession>A0A0F9FFM3</accession>
<dbReference type="EMBL" id="LAZR01030622">
    <property type="protein sequence ID" value="KKL56055.1"/>
    <property type="molecule type" value="Genomic_DNA"/>
</dbReference>
<evidence type="ECO:0000313" key="1">
    <source>
        <dbReference type="EMBL" id="KKL56055.1"/>
    </source>
</evidence>
<dbReference type="AlphaFoldDB" id="A0A0F9FFM3"/>